<evidence type="ECO:0000256" key="6">
    <source>
        <dbReference type="ARBA" id="ARBA00022723"/>
    </source>
</evidence>
<dbReference type="GO" id="GO:0015012">
    <property type="term" value="P:heparan sulfate proteoglycan biosynthetic process"/>
    <property type="evidence" value="ECO:0007669"/>
    <property type="project" value="TreeGrafter"/>
</dbReference>
<keyword evidence="12" id="KW-1015">Disulfide bond</keyword>
<dbReference type="GO" id="GO:0050650">
    <property type="term" value="P:chondroitin sulfate proteoglycan biosynthetic process"/>
    <property type="evidence" value="ECO:0007669"/>
    <property type="project" value="TreeGrafter"/>
</dbReference>
<dbReference type="OrthoDB" id="7943907at2"/>
<keyword evidence="9" id="KW-1133">Transmembrane helix</keyword>
<keyword evidence="10" id="KW-0333">Golgi apparatus</keyword>
<proteinExistence type="predicted"/>
<evidence type="ECO:0000259" key="15">
    <source>
        <dbReference type="Pfam" id="PF19350"/>
    </source>
</evidence>
<dbReference type="Pfam" id="PF19350">
    <property type="entry name" value="DUF5928"/>
    <property type="match status" value="1"/>
</dbReference>
<dbReference type="PANTHER" id="PTHR46025:SF3">
    <property type="entry name" value="XYLOSYLTRANSFERASE OXT"/>
    <property type="match status" value="1"/>
</dbReference>
<evidence type="ECO:0000256" key="7">
    <source>
        <dbReference type="ARBA" id="ARBA00022824"/>
    </source>
</evidence>
<evidence type="ECO:0000313" key="16">
    <source>
        <dbReference type="EMBL" id="RMC37764.1"/>
    </source>
</evidence>
<evidence type="ECO:0000256" key="11">
    <source>
        <dbReference type="ARBA" id="ARBA00023136"/>
    </source>
</evidence>
<keyword evidence="17" id="KW-1185">Reference proteome</keyword>
<dbReference type="GO" id="GO:0016020">
    <property type="term" value="C:membrane"/>
    <property type="evidence" value="ECO:0007669"/>
    <property type="project" value="InterPro"/>
</dbReference>
<dbReference type="InterPro" id="IPR043538">
    <property type="entry name" value="XYLT"/>
</dbReference>
<feature type="domain" description="DUF5928" evidence="15">
    <location>
        <begin position="270"/>
        <end position="525"/>
    </location>
</feature>
<gene>
    <name evidence="16" type="ORF">C9E81_03240</name>
</gene>
<evidence type="ECO:0000256" key="2">
    <source>
        <dbReference type="ARBA" id="ARBA00004648"/>
    </source>
</evidence>
<reference evidence="16 17" key="1">
    <citation type="submission" date="2018-07" db="EMBL/GenBank/DDBJ databases">
        <authorList>
            <person name="Zhang Y."/>
            <person name="Wang L."/>
            <person name="Ma S."/>
        </authorList>
    </citation>
    <scope>NUCLEOTIDE SEQUENCE [LARGE SCALE GENOMIC DNA]</scope>
    <source>
        <strain evidence="16 17">4-2</strain>
    </source>
</reference>
<dbReference type="GO" id="GO:0030158">
    <property type="term" value="F:protein xylosyltransferase activity"/>
    <property type="evidence" value="ECO:0007669"/>
    <property type="project" value="InterPro"/>
</dbReference>
<evidence type="ECO:0000256" key="14">
    <source>
        <dbReference type="ARBA" id="ARBA00042865"/>
    </source>
</evidence>
<accession>A0A3M0MN55</accession>
<comment type="subcellular location">
    <subcellularLocation>
        <location evidence="2">Endoplasmic reticulum membrane</location>
        <topology evidence="2">Single-pass type II membrane protein</topology>
    </subcellularLocation>
    <subcellularLocation>
        <location evidence="1">Golgi apparatus membrane</location>
        <topology evidence="1">Single-pass type II membrane protein</topology>
    </subcellularLocation>
</comment>
<evidence type="ECO:0000256" key="10">
    <source>
        <dbReference type="ARBA" id="ARBA00023034"/>
    </source>
</evidence>
<evidence type="ECO:0000313" key="17">
    <source>
        <dbReference type="Proteomes" id="UP000273516"/>
    </source>
</evidence>
<dbReference type="RefSeq" id="WP_122110848.1">
    <property type="nucleotide sequence ID" value="NZ_QOKZ01000001.1"/>
</dbReference>
<evidence type="ECO:0000256" key="9">
    <source>
        <dbReference type="ARBA" id="ARBA00022989"/>
    </source>
</evidence>
<dbReference type="GO" id="GO:0046872">
    <property type="term" value="F:metal ion binding"/>
    <property type="evidence" value="ECO:0007669"/>
    <property type="project" value="UniProtKB-KW"/>
</dbReference>
<protein>
    <recommendedName>
        <fullName evidence="14">Peptide O-xylosyltransferase</fullName>
    </recommendedName>
</protein>
<dbReference type="Proteomes" id="UP000273516">
    <property type="component" value="Unassembled WGS sequence"/>
</dbReference>
<evidence type="ECO:0000256" key="3">
    <source>
        <dbReference type="ARBA" id="ARBA00022676"/>
    </source>
</evidence>
<evidence type="ECO:0000256" key="12">
    <source>
        <dbReference type="ARBA" id="ARBA00023157"/>
    </source>
</evidence>
<evidence type="ECO:0000256" key="8">
    <source>
        <dbReference type="ARBA" id="ARBA00022968"/>
    </source>
</evidence>
<keyword evidence="6" id="KW-0479">Metal-binding</keyword>
<evidence type="ECO:0000256" key="4">
    <source>
        <dbReference type="ARBA" id="ARBA00022679"/>
    </source>
</evidence>
<dbReference type="InterPro" id="IPR003406">
    <property type="entry name" value="Glyco_trans_14"/>
</dbReference>
<evidence type="ECO:0000256" key="1">
    <source>
        <dbReference type="ARBA" id="ARBA00004323"/>
    </source>
</evidence>
<keyword evidence="5" id="KW-0812">Transmembrane</keyword>
<keyword evidence="7" id="KW-0256">Endoplasmic reticulum</keyword>
<evidence type="ECO:0000256" key="13">
    <source>
        <dbReference type="ARBA" id="ARBA00023180"/>
    </source>
</evidence>
<name>A0A3M0MN55_9RHOB</name>
<comment type="caution">
    <text evidence="16">The sequence shown here is derived from an EMBL/GenBank/DDBJ whole genome shotgun (WGS) entry which is preliminary data.</text>
</comment>
<organism evidence="16 17">
    <name type="scientific">Paracoccus alkanivorans</name>
    <dbReference type="NCBI Taxonomy" id="2116655"/>
    <lineage>
        <taxon>Bacteria</taxon>
        <taxon>Pseudomonadati</taxon>
        <taxon>Pseudomonadota</taxon>
        <taxon>Alphaproteobacteria</taxon>
        <taxon>Rhodobacterales</taxon>
        <taxon>Paracoccaceae</taxon>
        <taxon>Paracoccus</taxon>
    </lineage>
</organism>
<keyword evidence="3" id="KW-0328">Glycosyltransferase</keyword>
<evidence type="ECO:0000256" key="5">
    <source>
        <dbReference type="ARBA" id="ARBA00022692"/>
    </source>
</evidence>
<dbReference type="InterPro" id="IPR045972">
    <property type="entry name" value="DUF5928"/>
</dbReference>
<dbReference type="Pfam" id="PF02485">
    <property type="entry name" value="Branch"/>
    <property type="match status" value="1"/>
</dbReference>
<dbReference type="EMBL" id="QOKZ01000001">
    <property type="protein sequence ID" value="RMC37764.1"/>
    <property type="molecule type" value="Genomic_DNA"/>
</dbReference>
<keyword evidence="13" id="KW-0325">Glycoprotein</keyword>
<dbReference type="AlphaFoldDB" id="A0A3M0MN55"/>
<keyword evidence="11" id="KW-0472">Membrane</keyword>
<keyword evidence="4 16" id="KW-0808">Transferase</keyword>
<keyword evidence="8" id="KW-0735">Signal-anchor</keyword>
<sequence length="525" mass="61040">MTRIAFILLTHKDPEGVIAQARRLTTTGDYVSIHFDANAPDRYFERIYTALKDDPGVTFTTKRLKCGWGAWSLVAATLLAVEAAVEAFPDATHFYMLSGDCMPIKSGEYAHEFLDRHDGDFIESFDFFESDWIKTGIKAERLIYRHFFSERKQKWLFYTSLDLQRRFGLKRDIPSDLQVMIGSQWWCLRRRTIVNLLNFCKERRDVMRFFATTWIPDETFFQTLVAHLVPKTEIHRRTLTFLMFTDYGMPATFYNDHYDLLLRQDYLFARKISAEALELRERLGALWQADGQEFVISDEGPRLFRFLTGRGRVGRRFAPRFWESEGNLGRNQVVHLIVAKKWHIAKRLTARIRELTTVPALDYVFDEQEAGLPWLGGVASSLTKRQRHRRALLRLLFDEYETRQLVLCIDPSALSLITDFVSDKAETRILFIDNRFDDDYLQGHMRRIGLTGESTPPDVAARLLPVVRADLDQEAERLRDMNFERFQVLASAQSLEQNATALERFLDVTSEIAQDLAGTEHLFAD</sequence>
<dbReference type="PANTHER" id="PTHR46025">
    <property type="entry name" value="XYLOSYLTRANSFERASE OXT"/>
    <property type="match status" value="1"/>
</dbReference>